<dbReference type="EMBL" id="HBHP01033360">
    <property type="protein sequence ID" value="CAD9776533.1"/>
    <property type="molecule type" value="Transcribed_RNA"/>
</dbReference>
<feature type="region of interest" description="Disordered" evidence="1">
    <location>
        <begin position="299"/>
        <end position="323"/>
    </location>
</feature>
<organism evidence="3">
    <name type="scientific">Lotharella oceanica</name>
    <dbReference type="NCBI Taxonomy" id="641309"/>
    <lineage>
        <taxon>Eukaryota</taxon>
        <taxon>Sar</taxon>
        <taxon>Rhizaria</taxon>
        <taxon>Cercozoa</taxon>
        <taxon>Chlorarachniophyceae</taxon>
        <taxon>Lotharella</taxon>
    </lineage>
</organism>
<accession>A0A7S2U2W8</accession>
<reference evidence="3" key="1">
    <citation type="submission" date="2021-01" db="EMBL/GenBank/DDBJ databases">
        <authorList>
            <person name="Corre E."/>
            <person name="Pelletier E."/>
            <person name="Niang G."/>
            <person name="Scheremetjew M."/>
            <person name="Finn R."/>
            <person name="Kale V."/>
            <person name="Holt S."/>
            <person name="Cochrane G."/>
            <person name="Meng A."/>
            <person name="Brown T."/>
            <person name="Cohen L."/>
        </authorList>
    </citation>
    <scope>NUCLEOTIDE SEQUENCE</scope>
    <source>
        <strain evidence="3">CCMP622</strain>
    </source>
</reference>
<name>A0A7S2U2W8_9EUKA</name>
<feature type="transmembrane region" description="Helical" evidence="2">
    <location>
        <begin position="206"/>
        <end position="227"/>
    </location>
</feature>
<evidence type="ECO:0000256" key="1">
    <source>
        <dbReference type="SAM" id="MobiDB-lite"/>
    </source>
</evidence>
<protein>
    <submittedName>
        <fullName evidence="3">Uncharacterized protein</fullName>
    </submittedName>
</protein>
<evidence type="ECO:0000256" key="2">
    <source>
        <dbReference type="SAM" id="Phobius"/>
    </source>
</evidence>
<gene>
    <name evidence="3" type="ORF">LSP00402_LOCUS20546</name>
</gene>
<keyword evidence="2" id="KW-0812">Transmembrane</keyword>
<evidence type="ECO:0000313" key="3">
    <source>
        <dbReference type="EMBL" id="CAD9776533.1"/>
    </source>
</evidence>
<keyword evidence="2" id="KW-0472">Membrane</keyword>
<dbReference type="AlphaFoldDB" id="A0A7S2U2W8"/>
<sequence>MLYQLTAGARAFLVPSLTNDWGSMIGHYDILHLRNFLHEGGVMIVVGDWDGYYVNVLNSITNENFAADYLPNPATQLLLVGGETTTLGDGPKALITPSTKYNKTLTGLTNLPPTATAVYVEKTSETSSWVTLYPYGSGFIVHIGLPYIAPENRPSSSSSSRSVSSGSHWDSDWDTVLRMAINLKAKDKERDEEKKSSSNGLTTTTLVFVVVVLVICCIIMSACYVCIKRRRKKRRDQDAPPRELKAPDGDKTSSRGGGEEKRVDPPFAAVYPQAVPGGVMHERKSSVLSVGKAHHAALPNVPGDLTHERKGSVHSVGSVPPYHAPRSSVELMFMNDSKGNSHQLPPSAPAQNPKVAKEKRSDLCASEASPPSAPPLNLDGGYDQY</sequence>
<feature type="compositionally biased region" description="Basic and acidic residues" evidence="1">
    <location>
        <begin position="235"/>
        <end position="264"/>
    </location>
</feature>
<proteinExistence type="predicted"/>
<feature type="region of interest" description="Disordered" evidence="1">
    <location>
        <begin position="336"/>
        <end position="385"/>
    </location>
</feature>
<feature type="region of interest" description="Disordered" evidence="1">
    <location>
        <begin position="232"/>
        <end position="266"/>
    </location>
</feature>
<keyword evidence="2" id="KW-1133">Transmembrane helix</keyword>